<gene>
    <name evidence="1" type="ORF">CVT24_006728</name>
</gene>
<reference evidence="1 2" key="1">
    <citation type="journal article" date="2018" name="Evol. Lett.">
        <title>Horizontal gene cluster transfer increased hallucinogenic mushroom diversity.</title>
        <authorList>
            <person name="Reynolds H.T."/>
            <person name="Vijayakumar V."/>
            <person name="Gluck-Thaler E."/>
            <person name="Korotkin H.B."/>
            <person name="Matheny P.B."/>
            <person name="Slot J.C."/>
        </authorList>
    </citation>
    <scope>NUCLEOTIDE SEQUENCE [LARGE SCALE GENOMIC DNA]</scope>
    <source>
        <strain evidence="1 2">2629</strain>
    </source>
</reference>
<dbReference type="InParanoid" id="A0A409VD25"/>
<proteinExistence type="predicted"/>
<evidence type="ECO:0000313" key="2">
    <source>
        <dbReference type="Proteomes" id="UP000284842"/>
    </source>
</evidence>
<sequence length="410" mass="45978">MSLPVYTAERQGLTVWAENSESSKYPILKIEDHSPGSVTIRVGVPRYVSGRFRNFSIHWDRANQLFGYQYCVLNAKTNTSVVKVSHNPPEMYVWMQGGADGGRNRYSSRGEYNGGWPMLVQGITGRSAELGEVTLRVMRVQNPWIIPAKGLNVRERNTSVETLRSLGAPIDLEEPFVTFRFVFAFTSGKMGLTALSNLPGPAANRHKRAWPSRSLLGKRKRARPINVGTLDLCDSDDDVKIEVEESASTAFNPHKKPRQGKFDDILFRFIESLLTQGFFSLLVPWPSIVDENSQSSVIMTRSASFKQRSRSILSSQPLQVISDNTKSTRRVVIDLTDDSEDLLYSPDTSPSSSKITSNGIDVDSVMKAAFKRMGDLADEKGMLKDRVLALVKRDEEQVEKLRDFLSKYDA</sequence>
<name>A0A409VD25_9AGAR</name>
<dbReference type="EMBL" id="NHTK01006125">
    <property type="protein sequence ID" value="PPQ63355.1"/>
    <property type="molecule type" value="Genomic_DNA"/>
</dbReference>
<comment type="caution">
    <text evidence="1">The sequence shown here is derived from an EMBL/GenBank/DDBJ whole genome shotgun (WGS) entry which is preliminary data.</text>
</comment>
<evidence type="ECO:0000313" key="1">
    <source>
        <dbReference type="EMBL" id="PPQ63355.1"/>
    </source>
</evidence>
<dbReference type="OrthoDB" id="10651908at2759"/>
<dbReference type="AlphaFoldDB" id="A0A409VD25"/>
<organism evidence="1 2">
    <name type="scientific">Panaeolus cyanescens</name>
    <dbReference type="NCBI Taxonomy" id="181874"/>
    <lineage>
        <taxon>Eukaryota</taxon>
        <taxon>Fungi</taxon>
        <taxon>Dikarya</taxon>
        <taxon>Basidiomycota</taxon>
        <taxon>Agaricomycotina</taxon>
        <taxon>Agaricomycetes</taxon>
        <taxon>Agaricomycetidae</taxon>
        <taxon>Agaricales</taxon>
        <taxon>Agaricineae</taxon>
        <taxon>Galeropsidaceae</taxon>
        <taxon>Panaeolus</taxon>
    </lineage>
</organism>
<keyword evidence="2" id="KW-1185">Reference proteome</keyword>
<dbReference type="Proteomes" id="UP000284842">
    <property type="component" value="Unassembled WGS sequence"/>
</dbReference>
<accession>A0A409VD25</accession>
<protein>
    <submittedName>
        <fullName evidence="1">Uncharacterized protein</fullName>
    </submittedName>
</protein>